<evidence type="ECO:0000256" key="4">
    <source>
        <dbReference type="SAM" id="MobiDB-lite"/>
    </source>
</evidence>
<dbReference type="InterPro" id="IPR013783">
    <property type="entry name" value="Ig-like_fold"/>
</dbReference>
<feature type="region of interest" description="Disordered" evidence="4">
    <location>
        <begin position="287"/>
        <end position="334"/>
    </location>
</feature>
<feature type="compositionally biased region" description="Low complexity" evidence="4">
    <location>
        <begin position="384"/>
        <end position="402"/>
    </location>
</feature>
<sequence>MDLWLWSLCFLPVAGALRILPEVKMEGMLGGSITIECPLPQMHVRLYLCREIAESGVCATVVSNKNFVKEEYKHRVTLKPCPDRKLFLVEVTELTKSDSGIYACGTGMNTDRGKTQQVTLSVHSEYDLFWEEEPMPEPPSWFHKFLHMPMPPWFKMPPPPSSFEFIPKVVTPAPRTEAPPAVHSSPPIPISHHLRVSRASSVAASKPPTLLPSTIASKTSAPEALPRPQTASYNYHTRLHRQRAFHQDPVPGLEDQGFHILVPTTLALILLALLGLLMKRVIQRRKGERLRARGGRGARRKGPEHSDSAGPPPPPCRGHSGASAEQPGAGGTWEGVRDLEMGARRAPGSAGLQRAAGLALHPPSTSSADPAGPGREPRGRARWPRAPDAVLLSPRLPGAALSRRARRAAVRMRALEASQRPPPHRPRGSQPPRSQNNIYTACPRRARAADAEGELRAGRAPGDGGAGAGPGPGGARLGAGPGRGRGGQDPRARCSRRNPRLQDPPRAWAPARPSLGFRGPGGPGAGPCRGGGGARAGRGGACLTGAGRTRGHASPPSPRPLRRPSSPRLPTLGATCRSAGV</sequence>
<feature type="compositionally biased region" description="Basic and acidic residues" evidence="4">
    <location>
        <begin position="447"/>
        <end position="457"/>
    </location>
</feature>
<keyword evidence="6" id="KW-0732">Signal</keyword>
<proteinExistence type="predicted"/>
<evidence type="ECO:0000256" key="5">
    <source>
        <dbReference type="SAM" id="Phobius"/>
    </source>
</evidence>
<protein>
    <recommendedName>
        <fullName evidence="7">Immunoglobulin V-set domain-containing protein</fullName>
    </recommendedName>
</protein>
<feature type="signal peptide" evidence="6">
    <location>
        <begin position="1"/>
        <end position="16"/>
    </location>
</feature>
<evidence type="ECO:0000259" key="7">
    <source>
        <dbReference type="Pfam" id="PF07686"/>
    </source>
</evidence>
<feature type="region of interest" description="Disordered" evidence="4">
    <location>
        <begin position="360"/>
        <end position="581"/>
    </location>
</feature>
<accession>A0A8C0P248</accession>
<evidence type="ECO:0000313" key="9">
    <source>
        <dbReference type="Proteomes" id="UP000694429"/>
    </source>
</evidence>
<feature type="region of interest" description="Disordered" evidence="4">
    <location>
        <begin position="199"/>
        <end position="228"/>
    </location>
</feature>
<keyword evidence="3 5" id="KW-0472">Membrane</keyword>
<evidence type="ECO:0000256" key="2">
    <source>
        <dbReference type="ARBA" id="ARBA00022692"/>
    </source>
</evidence>
<reference evidence="8" key="1">
    <citation type="submission" date="2019-03" db="EMBL/GenBank/DDBJ databases">
        <authorList>
            <person name="Warren W.C."/>
            <person name="Johnson G.S."/>
        </authorList>
    </citation>
    <scope>NUCLEOTIDE SEQUENCE [LARGE SCALE GENOMIC DNA]</scope>
    <source>
        <strain evidence="8">Basenji</strain>
    </source>
</reference>
<dbReference type="Pfam" id="PF07686">
    <property type="entry name" value="V-set"/>
    <property type="match status" value="1"/>
</dbReference>
<comment type="subcellular location">
    <subcellularLocation>
        <location evidence="1">Membrane</location>
    </subcellularLocation>
</comment>
<name>A0A8C0P248_CANLF</name>
<feature type="domain" description="Immunoglobulin V-set" evidence="7">
    <location>
        <begin position="24"/>
        <end position="123"/>
    </location>
</feature>
<dbReference type="Ensembl" id="ENSCAFT00030039598.1">
    <property type="protein sequence ID" value="ENSCAFP00030034553.1"/>
    <property type="gene ID" value="ENSCAFG00030021589.1"/>
</dbReference>
<evidence type="ECO:0000313" key="8">
    <source>
        <dbReference type="Ensembl" id="ENSCAFP00030034553.1"/>
    </source>
</evidence>
<dbReference type="AlphaFoldDB" id="A0A8C0P248"/>
<dbReference type="SUPFAM" id="SSF48726">
    <property type="entry name" value="Immunoglobulin"/>
    <property type="match status" value="1"/>
</dbReference>
<evidence type="ECO:0000256" key="3">
    <source>
        <dbReference type="ARBA" id="ARBA00023136"/>
    </source>
</evidence>
<reference evidence="8" key="2">
    <citation type="submission" date="2025-08" db="UniProtKB">
        <authorList>
            <consortium name="Ensembl"/>
        </authorList>
    </citation>
    <scope>IDENTIFICATION</scope>
</reference>
<dbReference type="PANTHER" id="PTHR11860:SF59">
    <property type="entry name" value="FAS APOPTOTIC INHIBITORY MOLECULE 3"/>
    <property type="match status" value="1"/>
</dbReference>
<dbReference type="InterPro" id="IPR036179">
    <property type="entry name" value="Ig-like_dom_sf"/>
</dbReference>
<dbReference type="InterPro" id="IPR050671">
    <property type="entry name" value="CD300_family_receptors"/>
</dbReference>
<keyword evidence="5" id="KW-1133">Transmembrane helix</keyword>
<evidence type="ECO:0000256" key="6">
    <source>
        <dbReference type="SAM" id="SignalP"/>
    </source>
</evidence>
<dbReference type="CDD" id="cd05716">
    <property type="entry name" value="IgV_pIgR_like"/>
    <property type="match status" value="1"/>
</dbReference>
<dbReference type="Proteomes" id="UP000694429">
    <property type="component" value="Chromosome 7"/>
</dbReference>
<feature type="compositionally biased region" description="Gly residues" evidence="4">
    <location>
        <begin position="461"/>
        <end position="485"/>
    </location>
</feature>
<feature type="compositionally biased region" description="Basic residues" evidence="4">
    <location>
        <begin position="287"/>
        <end position="300"/>
    </location>
</feature>
<dbReference type="GO" id="GO:0016020">
    <property type="term" value="C:membrane"/>
    <property type="evidence" value="ECO:0007669"/>
    <property type="project" value="UniProtKB-SubCell"/>
</dbReference>
<feature type="transmembrane region" description="Helical" evidence="5">
    <location>
        <begin position="257"/>
        <end position="277"/>
    </location>
</feature>
<dbReference type="PANTHER" id="PTHR11860">
    <property type="entry name" value="POLYMERIC-IMMUNOGLOBULIN RECEPTOR"/>
    <property type="match status" value="1"/>
</dbReference>
<dbReference type="InterPro" id="IPR013106">
    <property type="entry name" value="Ig_V-set"/>
</dbReference>
<feature type="chain" id="PRO_5034674516" description="Immunoglobulin V-set domain-containing protein" evidence="6">
    <location>
        <begin position="17"/>
        <end position="581"/>
    </location>
</feature>
<feature type="compositionally biased region" description="Gly residues" evidence="4">
    <location>
        <begin position="518"/>
        <end position="542"/>
    </location>
</feature>
<keyword evidence="2 5" id="KW-0812">Transmembrane</keyword>
<feature type="compositionally biased region" description="Polar residues" evidence="4">
    <location>
        <begin position="211"/>
        <end position="220"/>
    </location>
</feature>
<dbReference type="Gene3D" id="2.60.40.10">
    <property type="entry name" value="Immunoglobulins"/>
    <property type="match status" value="1"/>
</dbReference>
<evidence type="ECO:0000256" key="1">
    <source>
        <dbReference type="ARBA" id="ARBA00004370"/>
    </source>
</evidence>
<organism evidence="8 9">
    <name type="scientific">Canis lupus familiaris</name>
    <name type="common">Dog</name>
    <name type="synonym">Canis familiaris</name>
    <dbReference type="NCBI Taxonomy" id="9615"/>
    <lineage>
        <taxon>Eukaryota</taxon>
        <taxon>Metazoa</taxon>
        <taxon>Chordata</taxon>
        <taxon>Craniata</taxon>
        <taxon>Vertebrata</taxon>
        <taxon>Euteleostomi</taxon>
        <taxon>Mammalia</taxon>
        <taxon>Eutheria</taxon>
        <taxon>Laurasiatheria</taxon>
        <taxon>Carnivora</taxon>
        <taxon>Caniformia</taxon>
        <taxon>Canidae</taxon>
        <taxon>Canis</taxon>
    </lineage>
</organism>